<comment type="caution">
    <text evidence="1">The sequence shown here is derived from an EMBL/GenBank/DDBJ whole genome shotgun (WGS) entry which is preliminary data.</text>
</comment>
<dbReference type="Proteomes" id="UP000688137">
    <property type="component" value="Unassembled WGS sequence"/>
</dbReference>
<reference evidence="1" key="1">
    <citation type="submission" date="2021-01" db="EMBL/GenBank/DDBJ databases">
        <authorList>
            <consortium name="Genoscope - CEA"/>
            <person name="William W."/>
        </authorList>
    </citation>
    <scope>NUCLEOTIDE SEQUENCE</scope>
</reference>
<gene>
    <name evidence="1" type="ORF">PPRIM_AZ9-3.1.T1460021</name>
</gene>
<keyword evidence="2" id="KW-1185">Reference proteome</keyword>
<proteinExistence type="predicted"/>
<sequence length="82" mass="9807">MFLRIATTFFRQSLLKNQLRNTLLMQTPMLSILTNHKLLIQNLSYLQSQFYQMEECNDELELLKKFQQAECSETTLKHPQIQ</sequence>
<dbReference type="OMA" id="FYQMEEC"/>
<accession>A0A8S1Q8K5</accession>
<protein>
    <submittedName>
        <fullName evidence="1">Uncharacterized protein</fullName>
    </submittedName>
</protein>
<name>A0A8S1Q8K5_PARPR</name>
<evidence type="ECO:0000313" key="1">
    <source>
        <dbReference type="EMBL" id="CAD8110950.1"/>
    </source>
</evidence>
<dbReference type="EMBL" id="CAJJDM010000150">
    <property type="protein sequence ID" value="CAD8110950.1"/>
    <property type="molecule type" value="Genomic_DNA"/>
</dbReference>
<evidence type="ECO:0000313" key="2">
    <source>
        <dbReference type="Proteomes" id="UP000688137"/>
    </source>
</evidence>
<organism evidence="1 2">
    <name type="scientific">Paramecium primaurelia</name>
    <dbReference type="NCBI Taxonomy" id="5886"/>
    <lineage>
        <taxon>Eukaryota</taxon>
        <taxon>Sar</taxon>
        <taxon>Alveolata</taxon>
        <taxon>Ciliophora</taxon>
        <taxon>Intramacronucleata</taxon>
        <taxon>Oligohymenophorea</taxon>
        <taxon>Peniculida</taxon>
        <taxon>Parameciidae</taxon>
        <taxon>Paramecium</taxon>
    </lineage>
</organism>
<dbReference type="AlphaFoldDB" id="A0A8S1Q8K5"/>